<dbReference type="KEGG" id="aace:A0U92_02555"/>
<keyword evidence="1" id="KW-0813">Transport</keyword>
<reference evidence="5 6" key="1">
    <citation type="submission" date="2016-03" db="EMBL/GenBank/DDBJ databases">
        <title>Acetic acid bacteria sequencing.</title>
        <authorList>
            <person name="Brandt J."/>
            <person name="Jakob F."/>
            <person name="Vogel R.F."/>
        </authorList>
    </citation>
    <scope>NUCLEOTIDE SEQUENCE [LARGE SCALE GENOMIC DNA]</scope>
    <source>
        <strain evidence="5 6">TMW2.1153</strain>
    </source>
</reference>
<dbReference type="SMART" id="SM00382">
    <property type="entry name" value="AAA"/>
    <property type="match status" value="1"/>
</dbReference>
<dbReference type="Proteomes" id="UP000188937">
    <property type="component" value="Chromosome"/>
</dbReference>
<name>A0A1U9KDK5_ACEAC</name>
<dbReference type="Pfam" id="PF00005">
    <property type="entry name" value="ABC_tran"/>
    <property type="match status" value="1"/>
</dbReference>
<dbReference type="PANTHER" id="PTHR45772">
    <property type="entry name" value="CONSERVED COMPONENT OF ABC TRANSPORTER FOR NATURAL AMINO ACIDS-RELATED"/>
    <property type="match status" value="1"/>
</dbReference>
<organism evidence="5 6">
    <name type="scientific">Acetobacter aceti</name>
    <dbReference type="NCBI Taxonomy" id="435"/>
    <lineage>
        <taxon>Bacteria</taxon>
        <taxon>Pseudomonadati</taxon>
        <taxon>Pseudomonadota</taxon>
        <taxon>Alphaproteobacteria</taxon>
        <taxon>Acetobacterales</taxon>
        <taxon>Acetobacteraceae</taxon>
        <taxon>Acetobacter</taxon>
        <taxon>Acetobacter subgen. Acetobacter</taxon>
    </lineage>
</organism>
<dbReference type="STRING" id="435.A0U92_02555"/>
<dbReference type="PROSITE" id="PS50893">
    <property type="entry name" value="ABC_TRANSPORTER_2"/>
    <property type="match status" value="1"/>
</dbReference>
<dbReference type="GO" id="GO:0005524">
    <property type="term" value="F:ATP binding"/>
    <property type="evidence" value="ECO:0007669"/>
    <property type="project" value="UniProtKB-KW"/>
</dbReference>
<dbReference type="EMBL" id="CP014692">
    <property type="protein sequence ID" value="AQS83838.1"/>
    <property type="molecule type" value="Genomic_DNA"/>
</dbReference>
<dbReference type="InterPro" id="IPR003439">
    <property type="entry name" value="ABC_transporter-like_ATP-bd"/>
</dbReference>
<dbReference type="Gene3D" id="3.40.50.300">
    <property type="entry name" value="P-loop containing nucleotide triphosphate hydrolases"/>
    <property type="match status" value="1"/>
</dbReference>
<dbReference type="CDD" id="cd03219">
    <property type="entry name" value="ABC_Mj1267_LivG_branched"/>
    <property type="match status" value="1"/>
</dbReference>
<evidence type="ECO:0000259" key="4">
    <source>
        <dbReference type="PROSITE" id="PS50893"/>
    </source>
</evidence>
<dbReference type="InterPro" id="IPR003593">
    <property type="entry name" value="AAA+_ATPase"/>
</dbReference>
<keyword evidence="3 5" id="KW-0067">ATP-binding</keyword>
<dbReference type="SUPFAM" id="SSF52540">
    <property type="entry name" value="P-loop containing nucleoside triphosphate hydrolases"/>
    <property type="match status" value="1"/>
</dbReference>
<dbReference type="GO" id="GO:0015808">
    <property type="term" value="P:L-alanine transport"/>
    <property type="evidence" value="ECO:0007669"/>
    <property type="project" value="TreeGrafter"/>
</dbReference>
<evidence type="ECO:0000313" key="6">
    <source>
        <dbReference type="Proteomes" id="UP000188937"/>
    </source>
</evidence>
<accession>A0A1U9KDK5</accession>
<dbReference type="PANTHER" id="PTHR45772:SF7">
    <property type="entry name" value="AMINO ACID ABC TRANSPORTER ATP-BINDING PROTEIN"/>
    <property type="match status" value="1"/>
</dbReference>
<keyword evidence="6" id="KW-1185">Reference proteome</keyword>
<dbReference type="GO" id="GO:0015192">
    <property type="term" value="F:L-phenylalanine transmembrane transporter activity"/>
    <property type="evidence" value="ECO:0007669"/>
    <property type="project" value="TreeGrafter"/>
</dbReference>
<dbReference type="InterPro" id="IPR032823">
    <property type="entry name" value="BCA_ABC_TP_C"/>
</dbReference>
<evidence type="ECO:0000256" key="3">
    <source>
        <dbReference type="ARBA" id="ARBA00022840"/>
    </source>
</evidence>
<proteinExistence type="predicted"/>
<dbReference type="GO" id="GO:0016887">
    <property type="term" value="F:ATP hydrolysis activity"/>
    <property type="evidence" value="ECO:0007669"/>
    <property type="project" value="InterPro"/>
</dbReference>
<evidence type="ECO:0000256" key="2">
    <source>
        <dbReference type="ARBA" id="ARBA00022741"/>
    </source>
</evidence>
<protein>
    <submittedName>
        <fullName evidence="5">ABC transporter ATP-binding protein</fullName>
    </submittedName>
</protein>
<dbReference type="OrthoDB" id="9779872at2"/>
<evidence type="ECO:0000256" key="1">
    <source>
        <dbReference type="ARBA" id="ARBA00022448"/>
    </source>
</evidence>
<dbReference type="InterPro" id="IPR051120">
    <property type="entry name" value="ABC_AA/LPS_Transport"/>
</dbReference>
<dbReference type="GO" id="GO:1903806">
    <property type="term" value="P:L-isoleucine import across plasma membrane"/>
    <property type="evidence" value="ECO:0007669"/>
    <property type="project" value="TreeGrafter"/>
</dbReference>
<dbReference type="GO" id="GO:0005304">
    <property type="term" value="F:L-valine transmembrane transporter activity"/>
    <property type="evidence" value="ECO:0007669"/>
    <property type="project" value="TreeGrafter"/>
</dbReference>
<dbReference type="RefSeq" id="WP_077811879.1">
    <property type="nucleotide sequence ID" value="NZ_CP014692.1"/>
</dbReference>
<dbReference type="GO" id="GO:0015188">
    <property type="term" value="F:L-isoleucine transmembrane transporter activity"/>
    <property type="evidence" value="ECO:0007669"/>
    <property type="project" value="TreeGrafter"/>
</dbReference>
<dbReference type="GO" id="GO:0005886">
    <property type="term" value="C:plasma membrane"/>
    <property type="evidence" value="ECO:0007669"/>
    <property type="project" value="TreeGrafter"/>
</dbReference>
<dbReference type="GO" id="GO:1903805">
    <property type="term" value="P:L-valine import across plasma membrane"/>
    <property type="evidence" value="ECO:0007669"/>
    <property type="project" value="TreeGrafter"/>
</dbReference>
<keyword evidence="2" id="KW-0547">Nucleotide-binding</keyword>
<evidence type="ECO:0000313" key="5">
    <source>
        <dbReference type="EMBL" id="AQS83838.1"/>
    </source>
</evidence>
<dbReference type="Pfam" id="PF12399">
    <property type="entry name" value="BCA_ABC_TP_C"/>
    <property type="match status" value="1"/>
</dbReference>
<dbReference type="AlphaFoldDB" id="A0A1U9KDK5"/>
<dbReference type="InterPro" id="IPR027417">
    <property type="entry name" value="P-loop_NTPase"/>
</dbReference>
<dbReference type="GO" id="GO:0042941">
    <property type="term" value="P:D-alanine transmembrane transport"/>
    <property type="evidence" value="ECO:0007669"/>
    <property type="project" value="TreeGrafter"/>
</dbReference>
<sequence length="256" mass="28002">MTPFLDVRNIGKSFHGVPIIKNFSLSVEQGSATALIGPNGAGKTTVFNLLCGLYPLDSGEIFIDGKEISKVPKERRIRHGLVRSFQNIRLVDHLSVLDNLLIGAYIRTPGPRTLLTPFRLQPRNAVSRQVREKLDALGLAHIADSPAGRLPYGLRKRIDLLRATLTGARLILLDEPAAGLNPSETHALMRQLRALKENGATLLVVEHDMHFVSSLCDQAVVLNFGECLARGTPSAVMREPAVKTAYLGTAYERAQP</sequence>
<gene>
    <name evidence="5" type="ORF">A0U92_02555</name>
</gene>
<feature type="domain" description="ABC transporter" evidence="4">
    <location>
        <begin position="5"/>
        <end position="249"/>
    </location>
</feature>